<dbReference type="Proteomes" id="UP001165960">
    <property type="component" value="Unassembled WGS sequence"/>
</dbReference>
<sequence>MSKNSRLDLRFQEYGFITVSPSFVKVHGDMPALEPKIGGWPGIPFNHTTKGANLLPSLEPKNQYMWY</sequence>
<evidence type="ECO:0000313" key="2">
    <source>
        <dbReference type="Proteomes" id="UP001165960"/>
    </source>
</evidence>
<gene>
    <name evidence="1" type="ORF">DSO57_1010471</name>
</gene>
<dbReference type="EMBL" id="QTSX02002164">
    <property type="protein sequence ID" value="KAJ9078099.1"/>
    <property type="molecule type" value="Genomic_DNA"/>
</dbReference>
<reference evidence="1" key="1">
    <citation type="submission" date="2022-04" db="EMBL/GenBank/DDBJ databases">
        <title>Genome of the entomopathogenic fungus Entomophthora muscae.</title>
        <authorList>
            <person name="Elya C."/>
            <person name="Lovett B.R."/>
            <person name="Lee E."/>
            <person name="Macias A.M."/>
            <person name="Hajek A.E."/>
            <person name="De Bivort B.L."/>
            <person name="Kasson M.T."/>
            <person name="De Fine Licht H.H."/>
            <person name="Stajich J.E."/>
        </authorList>
    </citation>
    <scope>NUCLEOTIDE SEQUENCE</scope>
    <source>
        <strain evidence="1">Berkeley</strain>
    </source>
</reference>
<comment type="caution">
    <text evidence="1">The sequence shown here is derived from an EMBL/GenBank/DDBJ whole genome shotgun (WGS) entry which is preliminary data.</text>
</comment>
<evidence type="ECO:0000313" key="1">
    <source>
        <dbReference type="EMBL" id="KAJ9078099.1"/>
    </source>
</evidence>
<name>A0ACC2TTK1_9FUNG</name>
<proteinExistence type="predicted"/>
<protein>
    <submittedName>
        <fullName evidence="1">Uncharacterized protein</fullName>
    </submittedName>
</protein>
<accession>A0ACC2TTK1</accession>
<organism evidence="1 2">
    <name type="scientific">Entomophthora muscae</name>
    <dbReference type="NCBI Taxonomy" id="34485"/>
    <lineage>
        <taxon>Eukaryota</taxon>
        <taxon>Fungi</taxon>
        <taxon>Fungi incertae sedis</taxon>
        <taxon>Zoopagomycota</taxon>
        <taxon>Entomophthoromycotina</taxon>
        <taxon>Entomophthoromycetes</taxon>
        <taxon>Entomophthorales</taxon>
        <taxon>Entomophthoraceae</taxon>
        <taxon>Entomophthora</taxon>
    </lineage>
</organism>
<keyword evidence="2" id="KW-1185">Reference proteome</keyword>